<proteinExistence type="predicted"/>
<evidence type="ECO:0000313" key="2">
    <source>
        <dbReference type="EMBL" id="QPJ60355.1"/>
    </source>
</evidence>
<dbReference type="EMBL" id="CP048685">
    <property type="protein sequence ID" value="QPJ60355.1"/>
    <property type="molecule type" value="Genomic_DNA"/>
</dbReference>
<organism evidence="2 3">
    <name type="scientific">Candidatus Nitronauta litoralis</name>
    <dbReference type="NCBI Taxonomy" id="2705533"/>
    <lineage>
        <taxon>Bacteria</taxon>
        <taxon>Pseudomonadati</taxon>
        <taxon>Nitrospinota/Tectimicrobiota group</taxon>
        <taxon>Nitrospinota</taxon>
        <taxon>Nitrospinia</taxon>
        <taxon>Nitrospinales</taxon>
        <taxon>Nitrospinaceae</taxon>
        <taxon>Candidatus Nitronauta</taxon>
    </lineage>
</organism>
<accession>A0A7T0BSX3</accession>
<dbReference type="KEGG" id="nli:G3M70_00330"/>
<sequence>MAQDEIIEDEPKKGNMGVAIVWYVIAQAAMFLYYFGINNALMKVQGLKYCYLGCFWPFTSGGG</sequence>
<evidence type="ECO:0000256" key="1">
    <source>
        <dbReference type="SAM" id="Phobius"/>
    </source>
</evidence>
<gene>
    <name evidence="2" type="ORF">G3M70_00330</name>
</gene>
<name>A0A7T0BSX3_9BACT</name>
<protein>
    <submittedName>
        <fullName evidence="2">Uncharacterized protein</fullName>
    </submittedName>
</protein>
<dbReference type="AlphaFoldDB" id="A0A7T0BSX3"/>
<keyword evidence="1" id="KW-1133">Transmembrane helix</keyword>
<evidence type="ECO:0000313" key="3">
    <source>
        <dbReference type="Proteomes" id="UP000594688"/>
    </source>
</evidence>
<keyword evidence="1" id="KW-0472">Membrane</keyword>
<keyword evidence="1" id="KW-0812">Transmembrane</keyword>
<dbReference type="Proteomes" id="UP000594688">
    <property type="component" value="Chromosome"/>
</dbReference>
<reference evidence="2 3" key="1">
    <citation type="submission" date="2020-02" db="EMBL/GenBank/DDBJ databases">
        <title>Genomic and physiological characterization of two novel Nitrospinaceae genera.</title>
        <authorList>
            <person name="Mueller A.J."/>
            <person name="Jung M.-Y."/>
            <person name="Strachan C.R."/>
            <person name="Herbold C.W."/>
            <person name="Kirkegaard R.H."/>
            <person name="Daims H."/>
        </authorList>
    </citation>
    <scope>NUCLEOTIDE SEQUENCE [LARGE SCALE GENOMIC DNA]</scope>
    <source>
        <strain evidence="2">EB</strain>
    </source>
</reference>
<feature type="transmembrane region" description="Helical" evidence="1">
    <location>
        <begin position="20"/>
        <end position="37"/>
    </location>
</feature>